<comment type="caution">
    <text evidence="3">Lacks conserved residue(s) required for the propagation of feature annotation.</text>
</comment>
<feature type="binding site" evidence="3">
    <location>
        <begin position="52"/>
        <end position="53"/>
    </location>
    <ligand>
        <name>phosphate</name>
        <dbReference type="ChEBI" id="CHEBI:43474"/>
    </ligand>
</feature>
<feature type="binding site" evidence="3">
    <location>
        <position position="186"/>
    </location>
    <ligand>
        <name>phosphate</name>
        <dbReference type="ChEBI" id="CHEBI:43474"/>
    </ligand>
</feature>
<comment type="miscellaneous">
    <text evidence="3">Although this enzyme belongs to the family of MTA phosphorylases based on sequence homology, it has been shown that conserved amino acid substitutions in the substrate binding pocket convert the substrate specificity of this enzyme from 6-aminopurines to 6-oxopurines.</text>
</comment>
<keyword evidence="6" id="KW-1185">Reference proteome</keyword>
<dbReference type="InterPro" id="IPR035994">
    <property type="entry name" value="Nucleoside_phosphorylase_sf"/>
</dbReference>
<feature type="binding site" evidence="3">
    <location>
        <begin position="209"/>
        <end position="211"/>
    </location>
    <ligand>
        <name>substrate</name>
    </ligand>
</feature>
<comment type="pathway">
    <text evidence="3">Purine metabolism; purine nucleoside salvage.</text>
</comment>
<keyword evidence="1 3" id="KW-0328">Glycosyltransferase</keyword>
<dbReference type="GO" id="GO:0017061">
    <property type="term" value="F:S-methyl-5-thioadenosine phosphorylase activity"/>
    <property type="evidence" value="ECO:0007669"/>
    <property type="project" value="InterPro"/>
</dbReference>
<feature type="binding site" evidence="3">
    <location>
        <position position="10"/>
    </location>
    <ligand>
        <name>phosphate</name>
        <dbReference type="ChEBI" id="CHEBI:43474"/>
    </ligand>
</feature>
<gene>
    <name evidence="5" type="ORF">G3446_17240</name>
</gene>
<evidence type="ECO:0000256" key="2">
    <source>
        <dbReference type="ARBA" id="ARBA00022679"/>
    </source>
</evidence>
<dbReference type="PANTHER" id="PTHR42679">
    <property type="entry name" value="S-METHYL-5'-THIOADENOSINE PHOSPHORYLASE"/>
    <property type="match status" value="1"/>
</dbReference>
<dbReference type="Proteomes" id="UP000483379">
    <property type="component" value="Unassembled WGS sequence"/>
</dbReference>
<organism evidence="5 6">
    <name type="scientific">Thiorhodococcus minor</name>
    <dbReference type="NCBI Taxonomy" id="57489"/>
    <lineage>
        <taxon>Bacteria</taxon>
        <taxon>Pseudomonadati</taxon>
        <taxon>Pseudomonadota</taxon>
        <taxon>Gammaproteobacteria</taxon>
        <taxon>Chromatiales</taxon>
        <taxon>Chromatiaceae</taxon>
        <taxon>Thiorhodococcus</taxon>
    </lineage>
</organism>
<evidence type="ECO:0000256" key="3">
    <source>
        <dbReference type="HAMAP-Rule" id="MF_01963"/>
    </source>
</evidence>
<name>A0A6M0K3W5_9GAMM</name>
<reference evidence="5 6" key="1">
    <citation type="submission" date="2020-02" db="EMBL/GenBank/DDBJ databases">
        <title>Genome sequences of Thiorhodococcus mannitoliphagus and Thiorhodococcus minor, purple sulfur photosynthetic bacteria in the gammaproteobacterial family, Chromatiaceae.</title>
        <authorList>
            <person name="Aviles F.A."/>
            <person name="Meyer T.E."/>
            <person name="Kyndt J.A."/>
        </authorList>
    </citation>
    <scope>NUCLEOTIDE SEQUENCE [LARGE SCALE GENOMIC DNA]</scope>
    <source>
        <strain evidence="5 6">DSM 11518</strain>
    </source>
</reference>
<evidence type="ECO:0000313" key="6">
    <source>
        <dbReference type="Proteomes" id="UP000483379"/>
    </source>
</evidence>
<evidence type="ECO:0000259" key="4">
    <source>
        <dbReference type="Pfam" id="PF01048"/>
    </source>
</evidence>
<comment type="catalytic activity">
    <reaction evidence="3">
        <text>S-methyl-5'-thioinosine + phosphate = 5-(methylsulfanyl)-alpha-D-ribose 1-phosphate + hypoxanthine</text>
        <dbReference type="Rhea" id="RHEA:30643"/>
        <dbReference type="ChEBI" id="CHEBI:17368"/>
        <dbReference type="ChEBI" id="CHEBI:43474"/>
        <dbReference type="ChEBI" id="CHEBI:48595"/>
        <dbReference type="ChEBI" id="CHEBI:58533"/>
        <dbReference type="EC" id="2.4.2.44"/>
    </reaction>
</comment>
<dbReference type="Gene3D" id="3.40.50.1580">
    <property type="entry name" value="Nucleoside phosphorylase domain"/>
    <property type="match status" value="1"/>
</dbReference>
<keyword evidence="3" id="KW-0660">Purine salvage</keyword>
<evidence type="ECO:0000313" key="5">
    <source>
        <dbReference type="EMBL" id="NEV63613.1"/>
    </source>
</evidence>
<feature type="binding site" evidence="3">
    <location>
        <position position="185"/>
    </location>
    <ligand>
        <name>substrate</name>
    </ligand>
</feature>
<dbReference type="GO" id="GO:0006166">
    <property type="term" value="P:purine ribonucleoside salvage"/>
    <property type="evidence" value="ECO:0007669"/>
    <property type="project" value="UniProtKB-UniRule"/>
</dbReference>
<dbReference type="UniPathway" id="UPA00606"/>
<accession>A0A6M0K3W5</accession>
<proteinExistence type="inferred from homology"/>
<comment type="function">
    <text evidence="3">Catalyzes the reversible phosphorylation of S-methyl-5'-thioinosine (MTI) to hypoxanthine and 5-methylthioribose-1-phosphate. Involved in the breakdown of S-methyl-5'-thioadenosine (MTA), a major by-product of polyamine biosynthesis. Catabolism of (MTA) occurs via deamination to MTI and phosphorolysis to hypoxanthine.</text>
</comment>
<keyword evidence="2 3" id="KW-0808">Transferase</keyword>
<comment type="similarity">
    <text evidence="3">Belongs to the PNP/MTAP phosphorylase family. MTAP subfamily.</text>
</comment>
<dbReference type="EC" id="2.4.2.44" evidence="3"/>
<dbReference type="CDD" id="cd09010">
    <property type="entry name" value="MTAP_SsMTAPII_like_MTIP"/>
    <property type="match status" value="1"/>
</dbReference>
<dbReference type="GO" id="GO:0005829">
    <property type="term" value="C:cytosol"/>
    <property type="evidence" value="ECO:0007669"/>
    <property type="project" value="TreeGrafter"/>
</dbReference>
<dbReference type="AlphaFoldDB" id="A0A6M0K3W5"/>
<comment type="subunit">
    <text evidence="3">Homotrimer.</text>
</comment>
<dbReference type="Pfam" id="PF01048">
    <property type="entry name" value="PNP_UDP_1"/>
    <property type="match status" value="1"/>
</dbReference>
<feature type="site" description="Important for substrate specificity" evidence="3">
    <location>
        <position position="167"/>
    </location>
</feature>
<dbReference type="SUPFAM" id="SSF53167">
    <property type="entry name" value="Purine and uridine phosphorylases"/>
    <property type="match status" value="1"/>
</dbReference>
<protein>
    <recommendedName>
        <fullName evidence="3">Probable S-methyl-5'-thioinosine phosphorylase</fullName>
        <ecNumber evidence="3">2.4.2.44</ecNumber>
    </recommendedName>
    <alternativeName>
        <fullName evidence="3">5'-methylthioinosine phosphorylase</fullName>
        <shortName evidence="3">MTI phosphorylase</shortName>
        <shortName evidence="3">MTIP</shortName>
    </alternativeName>
</protein>
<dbReference type="RefSeq" id="WP_164454075.1">
    <property type="nucleotide sequence ID" value="NZ_JAAIJQ010000056.1"/>
</dbReference>
<dbReference type="GO" id="GO:0019509">
    <property type="term" value="P:L-methionine salvage from methylthioadenosine"/>
    <property type="evidence" value="ECO:0007669"/>
    <property type="project" value="TreeGrafter"/>
</dbReference>
<dbReference type="EMBL" id="JAAIJQ010000056">
    <property type="protein sequence ID" value="NEV63613.1"/>
    <property type="molecule type" value="Genomic_DNA"/>
</dbReference>
<feature type="domain" description="Nucleoside phosphorylase" evidence="4">
    <location>
        <begin position="4"/>
        <end position="239"/>
    </location>
</feature>
<feature type="site" description="Important for substrate specificity" evidence="3">
    <location>
        <position position="221"/>
    </location>
</feature>
<comment type="caution">
    <text evidence="5">The sequence shown here is derived from an EMBL/GenBank/DDBJ whole genome shotgun (WGS) entry which is preliminary data.</text>
</comment>
<evidence type="ECO:0000256" key="1">
    <source>
        <dbReference type="ARBA" id="ARBA00022676"/>
    </source>
</evidence>
<dbReference type="PANTHER" id="PTHR42679:SF2">
    <property type="entry name" value="S-METHYL-5'-THIOADENOSINE PHOSPHORYLASE"/>
    <property type="match status" value="1"/>
</dbReference>
<dbReference type="InterPro" id="IPR000845">
    <property type="entry name" value="Nucleoside_phosphorylase_d"/>
</dbReference>
<sequence length="246" mass="26265">MGLLAIIGGSGFKSLPTLEQLDARQLETPYGETSAPVTRGRLGEAEILFLPRHGPSHHLPPHCVNYRANLWALRESGADRVVGLAAVGGITPAFGPRVLSVPDQVIDYTYGRAHTLYDGDAGQVEHIDLTEPYCDSLRQALIEACSEAGRAVVPHGCYGATQGPRLETAAEIRRCERDGCDMVGMTGMPEAGLARELGLCYASLAFVVNWAAGKSGSVITMKEIEENLGLCVEQVMAVLTVTATRC</sequence>
<dbReference type="InterPro" id="IPR010044">
    <property type="entry name" value="MTAP"/>
</dbReference>
<dbReference type="HAMAP" id="MF_01963">
    <property type="entry name" value="MTAP"/>
    <property type="match status" value="1"/>
</dbReference>
<dbReference type="NCBIfam" id="NF006599">
    <property type="entry name" value="PRK09136.1"/>
    <property type="match status" value="1"/>
</dbReference>